<sequence length="111" mass="12910">MRTIFRFSVILVLIISTIAVGRNIASQLSKFKEIYQADKKVQQLSKEQADLKARLEKGNSPSFVEKEARNKLGFQQPGETLYVVDMEREQANQQRVVDKKNWQAWVDLLFH</sequence>
<proteinExistence type="predicted"/>
<reference evidence="1 2" key="1">
    <citation type="journal article" date="2016" name="Nat. Commun.">
        <title>Thousands of microbial genomes shed light on interconnected biogeochemical processes in an aquifer system.</title>
        <authorList>
            <person name="Anantharaman K."/>
            <person name="Brown C.T."/>
            <person name="Hug L.A."/>
            <person name="Sharon I."/>
            <person name="Castelle C.J."/>
            <person name="Probst A.J."/>
            <person name="Thomas B.C."/>
            <person name="Singh A."/>
            <person name="Wilkins M.J."/>
            <person name="Karaoz U."/>
            <person name="Brodie E.L."/>
            <person name="Williams K.H."/>
            <person name="Hubbard S.S."/>
            <person name="Banfield J.F."/>
        </authorList>
    </citation>
    <scope>NUCLEOTIDE SEQUENCE [LARGE SCALE GENOMIC DNA]</scope>
</reference>
<dbReference type="Proteomes" id="UP000178493">
    <property type="component" value="Unassembled WGS sequence"/>
</dbReference>
<evidence type="ECO:0000313" key="1">
    <source>
        <dbReference type="EMBL" id="OGY22785.1"/>
    </source>
</evidence>
<dbReference type="AlphaFoldDB" id="A0A1G1W545"/>
<organism evidence="1 2">
    <name type="scientific">Candidatus Woykebacteria bacterium GWB1_45_5</name>
    <dbReference type="NCBI Taxonomy" id="1802592"/>
    <lineage>
        <taxon>Bacteria</taxon>
        <taxon>Candidatus Woykeibacteriota</taxon>
    </lineage>
</organism>
<comment type="caution">
    <text evidence="1">The sequence shown here is derived from an EMBL/GenBank/DDBJ whole genome shotgun (WGS) entry which is preliminary data.</text>
</comment>
<dbReference type="EMBL" id="MHCO01000042">
    <property type="protein sequence ID" value="OGY22785.1"/>
    <property type="molecule type" value="Genomic_DNA"/>
</dbReference>
<evidence type="ECO:0008006" key="3">
    <source>
        <dbReference type="Google" id="ProtNLM"/>
    </source>
</evidence>
<accession>A0A1G1W545</accession>
<name>A0A1G1W545_9BACT</name>
<protein>
    <recommendedName>
        <fullName evidence="3">Septum formation initiator</fullName>
    </recommendedName>
</protein>
<gene>
    <name evidence="1" type="ORF">A2126_01320</name>
</gene>
<dbReference type="InterPro" id="IPR007060">
    <property type="entry name" value="FtsL/DivIC"/>
</dbReference>
<evidence type="ECO:0000313" key="2">
    <source>
        <dbReference type="Proteomes" id="UP000178493"/>
    </source>
</evidence>
<dbReference type="Pfam" id="PF04977">
    <property type="entry name" value="DivIC"/>
    <property type="match status" value="1"/>
</dbReference>